<organism evidence="3 4">
    <name type="scientific">Aspergillus granulosus</name>
    <dbReference type="NCBI Taxonomy" id="176169"/>
    <lineage>
        <taxon>Eukaryota</taxon>
        <taxon>Fungi</taxon>
        <taxon>Dikarya</taxon>
        <taxon>Ascomycota</taxon>
        <taxon>Pezizomycotina</taxon>
        <taxon>Eurotiomycetes</taxon>
        <taxon>Eurotiomycetidae</taxon>
        <taxon>Eurotiales</taxon>
        <taxon>Aspergillaceae</taxon>
        <taxon>Aspergillus</taxon>
        <taxon>Aspergillus subgen. Nidulantes</taxon>
    </lineage>
</organism>
<dbReference type="CDD" id="cd04271">
    <property type="entry name" value="ZnMc_ADAM_fungal"/>
    <property type="match status" value="1"/>
</dbReference>
<dbReference type="PANTHER" id="PTHR11905:SF222">
    <property type="entry name" value="ADAM FAMILY OF METALLOPROTEASE ADM-A (AFU_ORTHOLOGUE AFUA_6G14420)"/>
    <property type="match status" value="1"/>
</dbReference>
<evidence type="ECO:0000313" key="3">
    <source>
        <dbReference type="EMBL" id="KAL2814801.1"/>
    </source>
</evidence>
<name>A0ABR4HH40_9EURO</name>
<dbReference type="SUPFAM" id="SSF55486">
    <property type="entry name" value="Metalloproteases ('zincins'), catalytic domain"/>
    <property type="match status" value="1"/>
</dbReference>
<dbReference type="InterPro" id="IPR001590">
    <property type="entry name" value="Peptidase_M12B"/>
</dbReference>
<evidence type="ECO:0000259" key="2">
    <source>
        <dbReference type="PROSITE" id="PS50215"/>
    </source>
</evidence>
<protein>
    <submittedName>
        <fullName evidence="3">Metallo-peptidase family M12-domain-containing protein</fullName>
    </submittedName>
</protein>
<dbReference type="PANTHER" id="PTHR11905">
    <property type="entry name" value="ADAM A DISINTEGRIN AND METALLOPROTEASE DOMAIN"/>
    <property type="match status" value="1"/>
</dbReference>
<accession>A0ABR4HH40</accession>
<dbReference type="Gene3D" id="3.40.390.10">
    <property type="entry name" value="Collagenase (Catalytic Domain)"/>
    <property type="match status" value="1"/>
</dbReference>
<feature type="binding site" evidence="1">
    <location>
        <position position="375"/>
    </location>
    <ligand>
        <name>Zn(2+)</name>
        <dbReference type="ChEBI" id="CHEBI:29105"/>
        <note>catalytic</note>
    </ligand>
</feature>
<comment type="caution">
    <text evidence="3">The sequence shown here is derived from an EMBL/GenBank/DDBJ whole genome shotgun (WGS) entry which is preliminary data.</text>
</comment>
<feature type="binding site" evidence="1">
    <location>
        <position position="381"/>
    </location>
    <ligand>
        <name>Zn(2+)</name>
        <dbReference type="ChEBI" id="CHEBI:29105"/>
        <note>catalytic</note>
    </ligand>
</feature>
<sequence length="477" mass="52259">MQSKRHLVGMKNLCRFIAFVVHYVLAAGLFDESPFRLLNPVINTPFHTVEGVSAFNITAGIDGYDQQLAFVLEPNRDLITQETRIRYLDDSRESENANSTMSLPYHVTKGQVWTQLPGEPWGSVGWARLMVIQDGPNPLFEGTFTIRSNQFEIRLQDGGDMLRVYPALATNSTGFSQDESALHGAGCLTTGSTLDKRQSWFEDHSMSTDNIGNITGCFATRRIAYVGVAIDCSYRAEFKSDDDVKRNIINVVNTASVVFENSFNIALGLRDVMISRSECTNNASGTHQWDVPCSKGDLNWRLHRFSAWRSNHQDDNAFWTLMTGCAAGVGEIGVSWVGEVCKTGENYEGIGSGIGANVVGHSTTEWQVFAHESAHMFGAIHDCDSAACASGLDSSWKCCPLSSSTCDAEEEYLMNPMAGKGMTRFSPCTIGSVCSKIGHGGIDTRCLVSPEEVEQLQAEVHLPDSECGNGVVEGKRK</sequence>
<dbReference type="Proteomes" id="UP001610334">
    <property type="component" value="Unassembled WGS sequence"/>
</dbReference>
<dbReference type="Pfam" id="PF13688">
    <property type="entry name" value="Reprolysin_5"/>
    <property type="match status" value="1"/>
</dbReference>
<keyword evidence="1" id="KW-0479">Metal-binding</keyword>
<keyword evidence="4" id="KW-1185">Reference proteome</keyword>
<feature type="binding site" evidence="1">
    <location>
        <position position="371"/>
    </location>
    <ligand>
        <name>Zn(2+)</name>
        <dbReference type="ChEBI" id="CHEBI:29105"/>
        <note>catalytic</note>
    </ligand>
</feature>
<evidence type="ECO:0000313" key="4">
    <source>
        <dbReference type="Proteomes" id="UP001610334"/>
    </source>
</evidence>
<evidence type="ECO:0000256" key="1">
    <source>
        <dbReference type="PROSITE-ProRule" id="PRU00276"/>
    </source>
</evidence>
<gene>
    <name evidence="3" type="ORF">BJX63DRAFT_191686</name>
</gene>
<reference evidence="3 4" key="1">
    <citation type="submission" date="2024-07" db="EMBL/GenBank/DDBJ databases">
        <title>Section-level genome sequencing and comparative genomics of Aspergillus sections Usti and Cavernicolus.</title>
        <authorList>
            <consortium name="Lawrence Berkeley National Laboratory"/>
            <person name="Nybo J.L."/>
            <person name="Vesth T.C."/>
            <person name="Theobald S."/>
            <person name="Frisvad J.C."/>
            <person name="Larsen T.O."/>
            <person name="Kjaerboelling I."/>
            <person name="Rothschild-Mancinelli K."/>
            <person name="Lyhne E.K."/>
            <person name="Kogle M.E."/>
            <person name="Barry K."/>
            <person name="Clum A."/>
            <person name="Na H."/>
            <person name="Ledsgaard L."/>
            <person name="Lin J."/>
            <person name="Lipzen A."/>
            <person name="Kuo A."/>
            <person name="Riley R."/>
            <person name="Mondo S."/>
            <person name="Labutti K."/>
            <person name="Haridas S."/>
            <person name="Pangalinan J."/>
            <person name="Salamov A.A."/>
            <person name="Simmons B.A."/>
            <person name="Magnuson J.K."/>
            <person name="Chen J."/>
            <person name="Drula E."/>
            <person name="Henrissat B."/>
            <person name="Wiebenga A."/>
            <person name="Lubbers R.J."/>
            <person name="Gomes A.C."/>
            <person name="Makela M.R."/>
            <person name="Stajich J."/>
            <person name="Grigoriev I.V."/>
            <person name="Mortensen U.H."/>
            <person name="De Vries R.P."/>
            <person name="Baker S.E."/>
            <person name="Andersen M.R."/>
        </authorList>
    </citation>
    <scope>NUCLEOTIDE SEQUENCE [LARGE SCALE GENOMIC DNA]</scope>
    <source>
        <strain evidence="3 4">CBS 588.65</strain>
    </source>
</reference>
<dbReference type="InterPro" id="IPR024079">
    <property type="entry name" value="MetalloPept_cat_dom_sf"/>
</dbReference>
<keyword evidence="1" id="KW-0862">Zinc</keyword>
<feature type="active site" evidence="1">
    <location>
        <position position="372"/>
    </location>
</feature>
<proteinExistence type="predicted"/>
<dbReference type="PROSITE" id="PS50215">
    <property type="entry name" value="ADAM_MEPRO"/>
    <property type="match status" value="1"/>
</dbReference>
<dbReference type="EMBL" id="JBFXLT010000031">
    <property type="protein sequence ID" value="KAL2814801.1"/>
    <property type="molecule type" value="Genomic_DNA"/>
</dbReference>
<comment type="caution">
    <text evidence="1">Lacks conserved residue(s) required for the propagation of feature annotation.</text>
</comment>
<feature type="domain" description="Peptidase M12B" evidence="2">
    <location>
        <begin position="222"/>
        <end position="430"/>
    </location>
</feature>
<dbReference type="InterPro" id="IPR034028">
    <property type="entry name" value="ZnMc_ADAM_fungal"/>
</dbReference>